<organism evidence="1 2">
    <name type="scientific">Pontibaca salina</name>
    <dbReference type="NCBI Taxonomy" id="2795731"/>
    <lineage>
        <taxon>Bacteria</taxon>
        <taxon>Pseudomonadati</taxon>
        <taxon>Pseudomonadota</taxon>
        <taxon>Alphaproteobacteria</taxon>
        <taxon>Rhodobacterales</taxon>
        <taxon>Roseobacteraceae</taxon>
        <taxon>Pontibaca</taxon>
    </lineage>
</organism>
<reference evidence="1" key="1">
    <citation type="submission" date="2020-12" db="EMBL/GenBank/DDBJ databases">
        <title>Pontibaca salina gen. nov., sp. nov., isolated from marine sediment.</title>
        <authorList>
            <person name="Bo J."/>
            <person name="Wang S."/>
            <person name="Song X."/>
            <person name="Du Z."/>
        </authorList>
    </citation>
    <scope>NUCLEOTIDE SEQUENCE</scope>
    <source>
        <strain evidence="1">S1109L</strain>
    </source>
</reference>
<sequence length="138" mass="14702">MTVRLRPHHLLCVLTYVGKGYTPAFTANLTAIAARLAAGEEVEIVDGPDAVCAPLLDDPEAHCYRSNVVARDQAAANEIGARLTLAIRPGTRLVLDAALIRRLRRAFTANRVRSACDGCAWHTLCGTVATSGYAGTTL</sequence>
<name>A0A934M477_9RHOB</name>
<evidence type="ECO:0000313" key="1">
    <source>
        <dbReference type="EMBL" id="MBI6630599.1"/>
    </source>
</evidence>
<dbReference type="EMBL" id="JAEIJD010000011">
    <property type="protein sequence ID" value="MBI6630599.1"/>
    <property type="molecule type" value="Genomic_DNA"/>
</dbReference>
<evidence type="ECO:0000313" key="2">
    <source>
        <dbReference type="Proteomes" id="UP000613255"/>
    </source>
</evidence>
<dbReference type="Pfam" id="PF06935">
    <property type="entry name" value="DUF1284"/>
    <property type="match status" value="1"/>
</dbReference>
<gene>
    <name evidence="1" type="ORF">JAO82_12000</name>
</gene>
<comment type="caution">
    <text evidence="1">The sequence shown here is derived from an EMBL/GenBank/DDBJ whole genome shotgun (WGS) entry which is preliminary data.</text>
</comment>
<dbReference type="RefSeq" id="WP_198686624.1">
    <property type="nucleotide sequence ID" value="NZ_JAEIJD010000011.1"/>
</dbReference>
<proteinExistence type="predicted"/>
<protein>
    <submittedName>
        <fullName evidence="1">DUF1284 domain-containing protein</fullName>
    </submittedName>
</protein>
<dbReference type="AlphaFoldDB" id="A0A934M477"/>
<dbReference type="Proteomes" id="UP000613255">
    <property type="component" value="Unassembled WGS sequence"/>
</dbReference>
<accession>A0A934M477</accession>
<dbReference type="InterPro" id="IPR009702">
    <property type="entry name" value="DUF1284"/>
</dbReference>
<keyword evidence="2" id="KW-1185">Reference proteome</keyword>